<dbReference type="Pfam" id="PF00581">
    <property type="entry name" value="Rhodanese"/>
    <property type="match status" value="1"/>
</dbReference>
<evidence type="ECO:0000313" key="2">
    <source>
        <dbReference type="EMBL" id="CAD6993883.1"/>
    </source>
</evidence>
<protein>
    <submittedName>
        <fullName evidence="2">(Mediterranean fruit fly) hypothetical protein</fullName>
    </submittedName>
</protein>
<feature type="domain" description="Rhodanese" evidence="1">
    <location>
        <begin position="86"/>
        <end position="186"/>
    </location>
</feature>
<dbReference type="InterPro" id="IPR036873">
    <property type="entry name" value="Rhodanese-like_dom_sf"/>
</dbReference>
<dbReference type="PROSITE" id="PS50206">
    <property type="entry name" value="RHODANESE_3"/>
    <property type="match status" value="1"/>
</dbReference>
<proteinExistence type="predicted"/>
<accession>A0A811U966</accession>
<dbReference type="SMART" id="SM00450">
    <property type="entry name" value="RHOD"/>
    <property type="match status" value="1"/>
</dbReference>
<organism evidence="2 3">
    <name type="scientific">Ceratitis capitata</name>
    <name type="common">Mediterranean fruit fly</name>
    <name type="synonym">Tephritis capitata</name>
    <dbReference type="NCBI Taxonomy" id="7213"/>
    <lineage>
        <taxon>Eukaryota</taxon>
        <taxon>Metazoa</taxon>
        <taxon>Ecdysozoa</taxon>
        <taxon>Arthropoda</taxon>
        <taxon>Hexapoda</taxon>
        <taxon>Insecta</taxon>
        <taxon>Pterygota</taxon>
        <taxon>Neoptera</taxon>
        <taxon>Endopterygota</taxon>
        <taxon>Diptera</taxon>
        <taxon>Brachycera</taxon>
        <taxon>Muscomorpha</taxon>
        <taxon>Tephritoidea</taxon>
        <taxon>Tephritidae</taxon>
        <taxon>Ceratitis</taxon>
        <taxon>Ceratitis</taxon>
    </lineage>
</organism>
<dbReference type="EMBL" id="CAJHJT010000001">
    <property type="protein sequence ID" value="CAD6993883.1"/>
    <property type="molecule type" value="Genomic_DNA"/>
</dbReference>
<keyword evidence="3" id="KW-1185">Reference proteome</keyword>
<dbReference type="Proteomes" id="UP000606786">
    <property type="component" value="Unassembled WGS sequence"/>
</dbReference>
<dbReference type="PANTHER" id="PTHR44086">
    <property type="entry name" value="THIOSULFATE SULFURTRANSFERASE RDL2, MITOCHONDRIAL-RELATED"/>
    <property type="match status" value="1"/>
</dbReference>
<dbReference type="Gene3D" id="3.40.250.10">
    <property type="entry name" value="Rhodanese-like domain"/>
    <property type="match status" value="1"/>
</dbReference>
<dbReference type="PANTHER" id="PTHR44086:SF10">
    <property type="entry name" value="THIOSULFATE SULFURTRANSFERASE_RHODANESE-LIKE DOMAIN-CONTAINING PROTEIN 3"/>
    <property type="match status" value="1"/>
</dbReference>
<dbReference type="SUPFAM" id="SSF52821">
    <property type="entry name" value="Rhodanese/Cell cycle control phosphatase"/>
    <property type="match status" value="1"/>
</dbReference>
<dbReference type="InterPro" id="IPR001763">
    <property type="entry name" value="Rhodanese-like_dom"/>
</dbReference>
<evidence type="ECO:0000313" key="3">
    <source>
        <dbReference type="Proteomes" id="UP000606786"/>
    </source>
</evidence>
<name>A0A811U966_CERCA</name>
<sequence>MMSKIYRFSRIIGGRYVNACDLAARNFSLTSLRLDHFRELQRNLLIHDSKCDSSSNNQQIKSFSTGNSYRKEISSVNYSYVKELPNRPEKLLIDVRERQELEETGKIPTSINIPLDSVSRMLAEDVRPQVFQSKFGRRKPSTEDEIIFTCKLGKRALKAAEIANAMGFKNVKFYEGSWDDWVKNENEKQ</sequence>
<dbReference type="AlphaFoldDB" id="A0A811U966"/>
<evidence type="ECO:0000259" key="1">
    <source>
        <dbReference type="PROSITE" id="PS50206"/>
    </source>
</evidence>
<dbReference type="OrthoDB" id="566238at2759"/>
<dbReference type="KEGG" id="ccat:101450380"/>
<reference evidence="2" key="1">
    <citation type="submission" date="2020-11" db="EMBL/GenBank/DDBJ databases">
        <authorList>
            <person name="Whitehead M."/>
        </authorList>
    </citation>
    <scope>NUCLEOTIDE SEQUENCE</scope>
    <source>
        <strain evidence="2">EGII</strain>
    </source>
</reference>
<comment type="caution">
    <text evidence="2">The sequence shown here is derived from an EMBL/GenBank/DDBJ whole genome shotgun (WGS) entry which is preliminary data.</text>
</comment>
<gene>
    <name evidence="2" type="ORF">CCAP1982_LOCUS2677</name>
</gene>